<dbReference type="GO" id="GO:0031388">
    <property type="term" value="P:organic acid phosphorylation"/>
    <property type="evidence" value="ECO:0007669"/>
    <property type="project" value="UniProtKB-UniRule"/>
</dbReference>
<comment type="caution">
    <text evidence="5">The sequence shown here is derived from an EMBL/GenBank/DDBJ whole genome shotgun (WGS) entry which is preliminary data.</text>
</comment>
<reference evidence="5 6" key="1">
    <citation type="submission" date="2015-12" db="EMBL/GenBank/DDBJ databases">
        <title>Genome comparisons provide insights into the role of secondary metabolites in the pathogenic phase of the Photorhabdus life cycle.</title>
        <authorList>
            <person name="Tobias N.J."/>
            <person name="Mishra B."/>
            <person name="Gupta D.K."/>
            <person name="Thines M."/>
            <person name="Stinear T.P."/>
            <person name="Bode H.B."/>
        </authorList>
    </citation>
    <scope>NUCLEOTIDE SEQUENCE [LARGE SCALE GENOMIC DNA]</scope>
    <source>
        <strain evidence="5 6">PB68.1</strain>
    </source>
</reference>
<keyword evidence="6" id="KW-1185">Reference proteome</keyword>
<dbReference type="EC" id="2.7.1.165" evidence="5"/>
<evidence type="ECO:0000256" key="1">
    <source>
        <dbReference type="ARBA" id="ARBA00006284"/>
    </source>
</evidence>
<dbReference type="Gene3D" id="3.90.1510.10">
    <property type="entry name" value="Glycerate kinase, domain 2"/>
    <property type="match status" value="1"/>
</dbReference>
<gene>
    <name evidence="5" type="primary">garK</name>
    <name evidence="5" type="ORF">Ppb6_02514</name>
</gene>
<dbReference type="NCBIfam" id="TIGR00045">
    <property type="entry name" value="glycerate kinase"/>
    <property type="match status" value="1"/>
</dbReference>
<dbReference type="PATRIC" id="fig|286156.4.peg.2839"/>
<accession>A0A1C0U3D2</accession>
<dbReference type="InterPro" id="IPR018193">
    <property type="entry name" value="Glyc_kinase_flavodox-like_fold"/>
</dbReference>
<dbReference type="Gene3D" id="3.40.50.10350">
    <property type="entry name" value="Glycerate kinase, domain 1"/>
    <property type="match status" value="1"/>
</dbReference>
<dbReference type="GO" id="GO:0008887">
    <property type="term" value="F:glycerate kinase activity"/>
    <property type="evidence" value="ECO:0007669"/>
    <property type="project" value="UniProtKB-UniRule"/>
</dbReference>
<evidence type="ECO:0000256" key="2">
    <source>
        <dbReference type="ARBA" id="ARBA00022679"/>
    </source>
</evidence>
<comment type="similarity">
    <text evidence="1 4">Belongs to the glycerate kinase type-1 family.</text>
</comment>
<name>A0A1C0U3D2_9GAMM</name>
<evidence type="ECO:0000256" key="3">
    <source>
        <dbReference type="ARBA" id="ARBA00022777"/>
    </source>
</evidence>
<keyword evidence="3 4" id="KW-0418">Kinase</keyword>
<dbReference type="SUPFAM" id="SSF110738">
    <property type="entry name" value="Glycerate kinase I"/>
    <property type="match status" value="1"/>
</dbReference>
<organism evidence="5 6">
    <name type="scientific">Photorhabdus australis subsp. thailandensis</name>
    <dbReference type="NCBI Taxonomy" id="2805096"/>
    <lineage>
        <taxon>Bacteria</taxon>
        <taxon>Pseudomonadati</taxon>
        <taxon>Pseudomonadota</taxon>
        <taxon>Gammaproteobacteria</taxon>
        <taxon>Enterobacterales</taxon>
        <taxon>Morganellaceae</taxon>
        <taxon>Photorhabdus</taxon>
    </lineage>
</organism>
<proteinExistence type="inferred from homology"/>
<dbReference type="InterPro" id="IPR018197">
    <property type="entry name" value="Glycerate_kinase_RE-like"/>
</dbReference>
<dbReference type="PIRSF" id="PIRSF006078">
    <property type="entry name" value="GlxK"/>
    <property type="match status" value="1"/>
</dbReference>
<dbReference type="PANTHER" id="PTHR21599">
    <property type="entry name" value="GLYCERATE KINASE"/>
    <property type="match status" value="1"/>
</dbReference>
<evidence type="ECO:0000313" key="6">
    <source>
        <dbReference type="Proteomes" id="UP000093476"/>
    </source>
</evidence>
<evidence type="ECO:0000256" key="4">
    <source>
        <dbReference type="PIRNR" id="PIRNR006078"/>
    </source>
</evidence>
<dbReference type="InterPro" id="IPR036129">
    <property type="entry name" value="Glycerate_kinase_sf"/>
</dbReference>
<keyword evidence="2 4" id="KW-0808">Transferase</keyword>
<dbReference type="PANTHER" id="PTHR21599:SF7">
    <property type="entry name" value="GLYCERATE 2-KINASE"/>
    <property type="match status" value="1"/>
</dbReference>
<protein>
    <submittedName>
        <fullName evidence="5">Glycerate 2-kinase</fullName>
        <ecNumber evidence="5">2.7.1.165</ecNumber>
    </submittedName>
</protein>
<dbReference type="GO" id="GO:0043798">
    <property type="term" value="F:glycerate 2-kinase activity"/>
    <property type="evidence" value="ECO:0007669"/>
    <property type="project" value="UniProtKB-EC"/>
</dbReference>
<dbReference type="InterPro" id="IPR004381">
    <property type="entry name" value="Glycerate_kinase"/>
</dbReference>
<evidence type="ECO:0000313" key="5">
    <source>
        <dbReference type="EMBL" id="OCQ52440.1"/>
    </source>
</evidence>
<dbReference type="STRING" id="286156.Ppb6_02514"/>
<dbReference type="Proteomes" id="UP000093476">
    <property type="component" value="Unassembled WGS sequence"/>
</dbReference>
<dbReference type="AlphaFoldDB" id="A0A1C0U3D2"/>
<dbReference type="EMBL" id="LOMY01000087">
    <property type="protein sequence ID" value="OCQ52440.1"/>
    <property type="molecule type" value="Genomic_DNA"/>
</dbReference>
<dbReference type="Pfam" id="PF02595">
    <property type="entry name" value="Gly_kinase"/>
    <property type="match status" value="1"/>
</dbReference>
<sequence length="398" mass="41897">MIYRLFCPRFSVCSSWDNCMKIVIAPDSFKESLSALQVAEAIEQGFREIYPQAEYIKLPMADGGEGTVESMVAAMNGQIIHLSVTGPLNQPVDSFFGILGDSKTAVIEMSAASGLHLVPMEKRNPRITTTYGTGELILAALDKGVRKIILGIGGSATNDGGAGMMQALGGHLIDINGKELKAGGGTLSQLTEIELSGLDSRLSQTEIVVACDVTNPLCGEFGASAIFGPQKGATPEMVKELDAALRHYGEKIEFLTEARVIDVPGAGAAGGMGASLLGCLNAKLQPGIDIVISTLKLEEALQGANLVITGEGRIDSQTIYGKTPIGVARIAKKYAIATIALVGSMSKDYNIVHDHGLDAVFSIMPGVCSLSDALAYGHENLRVTARNVAAVWKMGQLE</sequence>